<dbReference type="InterPro" id="IPR040775">
    <property type="entry name" value="Tail_spike_N"/>
</dbReference>
<accession>A0A193GXW0</accession>
<proteinExistence type="predicted"/>
<dbReference type="Gene3D" id="2.10.10.80">
    <property type="match status" value="1"/>
</dbReference>
<dbReference type="InterPro" id="IPR006626">
    <property type="entry name" value="PbH1"/>
</dbReference>
<dbReference type="Pfam" id="PF18668">
    <property type="entry name" value="Tail_spike_N"/>
    <property type="match status" value="1"/>
</dbReference>
<comment type="subcellular location">
    <subcellularLocation>
        <location evidence="1">Virion</location>
    </subcellularLocation>
</comment>
<keyword evidence="5" id="KW-1185">Reference proteome</keyword>
<reference evidence="4 5" key="1">
    <citation type="submission" date="2016-05" db="EMBL/GenBank/DDBJ databases">
        <title>Genome Sequence of Salmonella enterica Serovar Typhimurium Phage GG32 strain from environment in Korea.</title>
        <authorList>
            <person name="Chae S.-J."/>
            <person name="Kwon T."/>
            <person name="Lee S."/>
            <person name="Kim J."/>
            <person name="Yoo C.-K."/>
            <person name="Chung G.T."/>
            <person name="Kim D.-W."/>
            <person name="Lee D.-Y."/>
        </authorList>
    </citation>
    <scope>NUCLEOTIDE SEQUENCE [LARGE SCALE GENOMIC DNA]</scope>
</reference>
<sequence length="1109" mass="117443">MANKPTQPLFPLGLETSESSNIKGFNNSGTIEHSPGAVMTFPEDTEVTGLPSSVRYNPDSDEFEGYYENGGWLSLGGGGIRWETLPYAPSSNLLEGRSYLINNTTGASTVVLPSPTRIGDSVTICDAYGKFATYPLTVSPSGNNLYGSTEDMAITTDNVSATFTWSGPEQGWVITSGVGLGQGRVYSREIFTQILASETSAVTLNTPPTIVDAYADGKRLAESKYSLDGNVITFSPSLPASTELQVIEYTPIQLGNGGGSGSSTITWVYNGGSAIGGETEITLDIVVDDVPAIDINGSRQYKNLGFTFDPLTSKITLAQELDAEDEVVVIINGTPNIYNQIDYTLREVARVTNVKDTEVIYFSVGAVLSGYKVIYDKVTQRSYFIPELPTGTTAVSLSSSAVLVHSAGSVDLGALAVSREEYVTLSGSFDSGAVINVKNELLTHTDGKYRWDGALPKTVDAGSTPASTGGIGVGKWLSVGDAALRTNLASYNGFSLIGVCPDVITLRTLSVPIGKKVLLLGYHSDHPGTGGGTLYASSDTSLADDGVRVFVTSDGTRLVRETNGELYASWAGAVGDWNGTTGTDNKEAIERLITASGTEFKWVIDLTNIGVSSVVIDNKNNWNGHINGSVINISAKPAAGAVDRKDQDGGLLPTIKITNSDGWKLTGSFVDNRYREAFYVEYCDNFELGCANLGSGINNNLAANHFRYCNHFKLNGWKVEKSGVIPLAGYYDWVQAIRMWDCSGFIIDGLTSHMNAGNGIYIASNCKDYVVTNFDITENAMSGIQLAWSGFGVMPIRGVISNGTITGNRADSIDVNNTSGIKARLDLIISGVINANNGYNSDGTVTADGSGLGTFINVSHFIVDECSSTSPARSGVAISNCSNFRVKGIIKKDQPSNSDGHGVYIENSADGEIDVDCITDSANANMYSIRTYGALENIHLSGKYVGYTLFGDDATYVNCSLDKASIISPTTVANRFPWENVNVVVSGSNAVDIKSTVNSCRFVSNNGHGGVLSSGNNDISDSEFYGTDGGLYCADNIGQVRVRGGVAQGGSAAGLRISGGEKHIIEGLTTKSTSGNSCVITNASKVIYIGNDDSANPTNFTGTTFTLQN</sequence>
<dbReference type="GO" id="GO:0051701">
    <property type="term" value="P:biological process involved in interaction with host"/>
    <property type="evidence" value="ECO:0007669"/>
    <property type="project" value="UniProtKB-ARBA"/>
</dbReference>
<evidence type="ECO:0000256" key="1">
    <source>
        <dbReference type="ARBA" id="ARBA00004328"/>
    </source>
</evidence>
<dbReference type="RefSeq" id="YP_009283777.1">
    <property type="nucleotide sequence ID" value="NC_031045.1"/>
</dbReference>
<dbReference type="SUPFAM" id="SSF51126">
    <property type="entry name" value="Pectin lyase-like"/>
    <property type="match status" value="1"/>
</dbReference>
<dbReference type="Proteomes" id="UP000202398">
    <property type="component" value="Segment"/>
</dbReference>
<keyword evidence="2" id="KW-0946">Virion</keyword>
<evidence type="ECO:0000256" key="2">
    <source>
        <dbReference type="ARBA" id="ARBA00022844"/>
    </source>
</evidence>
<evidence type="ECO:0000259" key="3">
    <source>
        <dbReference type="Pfam" id="PF18668"/>
    </source>
</evidence>
<dbReference type="GO" id="GO:0044423">
    <property type="term" value="C:virion component"/>
    <property type="evidence" value="ECO:0007669"/>
    <property type="project" value="UniProtKB-KW"/>
</dbReference>
<dbReference type="InterPro" id="IPR011050">
    <property type="entry name" value="Pectin_lyase_fold/virulence"/>
</dbReference>
<feature type="domain" description="Tail spike TSP1/Gp66 N-terminal" evidence="3">
    <location>
        <begin position="416"/>
        <end position="481"/>
    </location>
</feature>
<evidence type="ECO:0000313" key="4">
    <source>
        <dbReference type="EMBL" id="ANN85851.1"/>
    </source>
</evidence>
<dbReference type="GeneID" id="30313660"/>
<dbReference type="Gene3D" id="3.30.2020.50">
    <property type="match status" value="1"/>
</dbReference>
<protein>
    <submittedName>
        <fullName evidence="4">Tail fibers protein</fullName>
    </submittedName>
</protein>
<dbReference type="KEGG" id="vg:30313660"/>
<dbReference type="InterPro" id="IPR012334">
    <property type="entry name" value="Pectin_lyas_fold"/>
</dbReference>
<organism evidence="4 5">
    <name type="scientific">Salmonella phage GG32</name>
    <dbReference type="NCBI Taxonomy" id="1868169"/>
    <lineage>
        <taxon>Viruses</taxon>
        <taxon>Duplodnaviria</taxon>
        <taxon>Heunggongvirae</taxon>
        <taxon>Uroviricota</taxon>
        <taxon>Caudoviricetes</taxon>
        <taxon>Pantevenvirales</taxon>
        <taxon>Ackermannviridae</taxon>
        <taxon>Cvivirinae</taxon>
        <taxon>Kuttervirus</taxon>
        <taxon>Kuttervirus GG32</taxon>
    </lineage>
</organism>
<dbReference type="Gene3D" id="2.160.20.10">
    <property type="entry name" value="Single-stranded right-handed beta-helix, Pectin lyase-like"/>
    <property type="match status" value="1"/>
</dbReference>
<dbReference type="SMR" id="A0A193GXW0"/>
<dbReference type="SMART" id="SM00710">
    <property type="entry name" value="PbH1"/>
    <property type="match status" value="6"/>
</dbReference>
<evidence type="ECO:0000313" key="5">
    <source>
        <dbReference type="Proteomes" id="UP000202398"/>
    </source>
</evidence>
<dbReference type="EMBL" id="KX245012">
    <property type="protein sequence ID" value="ANN85851.1"/>
    <property type="molecule type" value="Genomic_DNA"/>
</dbReference>
<dbReference type="GO" id="GO:0019058">
    <property type="term" value="P:viral life cycle"/>
    <property type="evidence" value="ECO:0007669"/>
    <property type="project" value="UniProtKB-ARBA"/>
</dbReference>
<name>A0A193GXW0_9CAUD</name>